<keyword evidence="3" id="KW-1185">Reference proteome</keyword>
<proteinExistence type="predicted"/>
<comment type="caution">
    <text evidence="2">The sequence shown here is derived from an EMBL/GenBank/DDBJ whole genome shotgun (WGS) entry which is preliminary data.</text>
</comment>
<sequence>MLMGRAVKVDIEDVVGGEQDGSYSDVSDSDDDEDDDPFFPTIGLTSSDKKRICRRWKVLVQLPKLYQEYYDKDILLQIARRVGLPVKVDEVTLRYGHTLDSCSSNQVYAEEVAHGNRSKPTMAGVETPPIVVSGSRFAILSEPQAQEVRMELTA</sequence>
<protein>
    <submittedName>
        <fullName evidence="2">Uncharacterized protein</fullName>
    </submittedName>
</protein>
<evidence type="ECO:0000256" key="1">
    <source>
        <dbReference type="SAM" id="MobiDB-lite"/>
    </source>
</evidence>
<feature type="compositionally biased region" description="Acidic residues" evidence="1">
    <location>
        <begin position="27"/>
        <end position="37"/>
    </location>
</feature>
<name>A0A9Q0GHU7_9ROSI</name>
<organism evidence="2 3">
    <name type="scientific">Turnera subulata</name>
    <dbReference type="NCBI Taxonomy" id="218843"/>
    <lineage>
        <taxon>Eukaryota</taxon>
        <taxon>Viridiplantae</taxon>
        <taxon>Streptophyta</taxon>
        <taxon>Embryophyta</taxon>
        <taxon>Tracheophyta</taxon>
        <taxon>Spermatophyta</taxon>
        <taxon>Magnoliopsida</taxon>
        <taxon>eudicotyledons</taxon>
        <taxon>Gunneridae</taxon>
        <taxon>Pentapetalae</taxon>
        <taxon>rosids</taxon>
        <taxon>fabids</taxon>
        <taxon>Malpighiales</taxon>
        <taxon>Passifloraceae</taxon>
        <taxon>Turnera</taxon>
    </lineage>
</organism>
<evidence type="ECO:0000313" key="3">
    <source>
        <dbReference type="Proteomes" id="UP001141552"/>
    </source>
</evidence>
<feature type="region of interest" description="Disordered" evidence="1">
    <location>
        <begin position="13"/>
        <end position="40"/>
    </location>
</feature>
<evidence type="ECO:0000313" key="2">
    <source>
        <dbReference type="EMBL" id="KAJ4849097.1"/>
    </source>
</evidence>
<dbReference type="AlphaFoldDB" id="A0A9Q0GHU7"/>
<dbReference type="Proteomes" id="UP001141552">
    <property type="component" value="Unassembled WGS sequence"/>
</dbReference>
<reference evidence="2" key="1">
    <citation type="submission" date="2022-02" db="EMBL/GenBank/DDBJ databases">
        <authorList>
            <person name="Henning P.M."/>
            <person name="McCubbin A.G."/>
            <person name="Shore J.S."/>
        </authorList>
    </citation>
    <scope>NUCLEOTIDE SEQUENCE</scope>
    <source>
        <strain evidence="2">F60SS</strain>
        <tissue evidence="2">Leaves</tissue>
    </source>
</reference>
<gene>
    <name evidence="2" type="ORF">Tsubulata_034474</name>
</gene>
<reference evidence="2" key="2">
    <citation type="journal article" date="2023" name="Plants (Basel)">
        <title>Annotation of the Turnera subulata (Passifloraceae) Draft Genome Reveals the S-Locus Evolved after the Divergence of Turneroideae from Passifloroideae in a Stepwise Manner.</title>
        <authorList>
            <person name="Henning P.M."/>
            <person name="Roalson E.H."/>
            <person name="Mir W."/>
            <person name="McCubbin A.G."/>
            <person name="Shore J.S."/>
        </authorList>
    </citation>
    <scope>NUCLEOTIDE SEQUENCE</scope>
    <source>
        <strain evidence="2">F60SS</strain>
    </source>
</reference>
<dbReference type="OrthoDB" id="1102891at2759"/>
<dbReference type="EMBL" id="JAKUCV010000699">
    <property type="protein sequence ID" value="KAJ4849097.1"/>
    <property type="molecule type" value="Genomic_DNA"/>
</dbReference>
<accession>A0A9Q0GHU7</accession>